<feature type="domain" description="JmjC" evidence="2">
    <location>
        <begin position="251"/>
        <end position="398"/>
    </location>
</feature>
<feature type="region of interest" description="Disordered" evidence="1">
    <location>
        <begin position="59"/>
        <end position="99"/>
    </location>
</feature>
<evidence type="ECO:0000313" key="3">
    <source>
        <dbReference type="EMBL" id="KAL1582744.1"/>
    </source>
</evidence>
<accession>A0AB34KCH8</accession>
<sequence length="454" mass="50776">MAELVAYLASNSADASGTASLDLRKLKYLETKLGVEAYLSQAFRRQDYGQQPPQLMEAEQGEGMELDEDEYEESEFEEDEYEESEEVLDESPAPINDPEGNLAFASAVIKALRSRIKSRGTKFGDRQNERILELLEEASPAEDDEALFLSGLEASDMLSTGSFHKSPIFTEGQQPLSLQSIEQFLGECYDDETKVFIQDPSVKLSEADHLTREVAIGQVKKRLLEGKSKGRPWNCLELATHVEDGLRPKFLSGEDSRLLTKLKHEQAGDYAGRRSYPPGYKEVEKWALLAEAGALTEPRQDSHGFSTYITVNEGYVGFGWLCMPSDEERNAWVKEPSDIPSHRYRYVVLRPGQTVYTPAGLVHFVFRLPDGGHTLAFGGHVLRCSTIVQWVKAMLEEKANPSITNEDLTSAAPGYLDRVEVFVKQAQKNGMEEKWGGAEAIKEFLRLKAEFLAG</sequence>
<reference evidence="3 4" key="1">
    <citation type="journal article" date="2020" name="Microbiol. Resour. Announc.">
        <title>Draft Genome Sequence of a Cladosporium Species Isolated from the Mesophotic Ascidian Didemnum maculosum.</title>
        <authorList>
            <person name="Gioti A."/>
            <person name="Siaperas R."/>
            <person name="Nikolaivits E."/>
            <person name="Le Goff G."/>
            <person name="Ouazzani J."/>
            <person name="Kotoulas G."/>
            <person name="Topakas E."/>
        </authorList>
    </citation>
    <scope>NUCLEOTIDE SEQUENCE [LARGE SCALE GENOMIC DNA]</scope>
    <source>
        <strain evidence="3 4">TM138-S3</strain>
    </source>
</reference>
<dbReference type="InterPro" id="IPR003347">
    <property type="entry name" value="JmjC_dom"/>
</dbReference>
<dbReference type="SUPFAM" id="SSF51197">
    <property type="entry name" value="Clavaminate synthase-like"/>
    <property type="match status" value="1"/>
</dbReference>
<comment type="caution">
    <text evidence="3">The sequence shown here is derived from an EMBL/GenBank/DDBJ whole genome shotgun (WGS) entry which is preliminary data.</text>
</comment>
<dbReference type="Proteomes" id="UP000803884">
    <property type="component" value="Unassembled WGS sequence"/>
</dbReference>
<protein>
    <recommendedName>
        <fullName evidence="2">JmjC domain-containing protein</fullName>
    </recommendedName>
</protein>
<dbReference type="Gene3D" id="2.60.120.650">
    <property type="entry name" value="Cupin"/>
    <property type="match status" value="1"/>
</dbReference>
<gene>
    <name evidence="3" type="ORF">WHR41_08629</name>
</gene>
<dbReference type="EMBL" id="JAAQHG020000045">
    <property type="protein sequence ID" value="KAL1582744.1"/>
    <property type="molecule type" value="Genomic_DNA"/>
</dbReference>
<dbReference type="GeneID" id="96010071"/>
<evidence type="ECO:0000313" key="4">
    <source>
        <dbReference type="Proteomes" id="UP000803884"/>
    </source>
</evidence>
<evidence type="ECO:0000259" key="2">
    <source>
        <dbReference type="PROSITE" id="PS51184"/>
    </source>
</evidence>
<evidence type="ECO:0000256" key="1">
    <source>
        <dbReference type="SAM" id="MobiDB-lite"/>
    </source>
</evidence>
<feature type="compositionally biased region" description="Acidic residues" evidence="1">
    <location>
        <begin position="59"/>
        <end position="89"/>
    </location>
</feature>
<dbReference type="AlphaFoldDB" id="A0AB34KCH8"/>
<keyword evidence="4" id="KW-1185">Reference proteome</keyword>
<proteinExistence type="predicted"/>
<dbReference type="RefSeq" id="XP_069225851.1">
    <property type="nucleotide sequence ID" value="XM_069377233.1"/>
</dbReference>
<name>A0AB34KCH8_9PEZI</name>
<dbReference type="PROSITE" id="PS51184">
    <property type="entry name" value="JMJC"/>
    <property type="match status" value="1"/>
</dbReference>
<organism evidence="3 4">
    <name type="scientific">Cladosporium halotolerans</name>
    <dbReference type="NCBI Taxonomy" id="1052096"/>
    <lineage>
        <taxon>Eukaryota</taxon>
        <taxon>Fungi</taxon>
        <taxon>Dikarya</taxon>
        <taxon>Ascomycota</taxon>
        <taxon>Pezizomycotina</taxon>
        <taxon>Dothideomycetes</taxon>
        <taxon>Dothideomycetidae</taxon>
        <taxon>Cladosporiales</taxon>
        <taxon>Cladosporiaceae</taxon>
        <taxon>Cladosporium</taxon>
    </lineage>
</organism>